<keyword evidence="1" id="KW-0732">Signal</keyword>
<sequence length="82" mass="9318">MLKQYWFGPRLLLGLMLLTLVMSHLTHLAQVEKIDQPWMSKSVPVLKDIKELLASTVQMDTTETTIIVANYAHAVVMNDHAQ</sequence>
<name>A0A224XSJ3_9HEMI</name>
<dbReference type="AlphaFoldDB" id="A0A224XSJ3"/>
<evidence type="ECO:0000313" key="2">
    <source>
        <dbReference type="EMBL" id="JAW15486.1"/>
    </source>
</evidence>
<protein>
    <submittedName>
        <fullName evidence="2">Putative secreted protein</fullName>
    </submittedName>
</protein>
<reference evidence="2" key="1">
    <citation type="journal article" date="2018" name="PLoS Negl. Trop. Dis.">
        <title>An insight into the salivary gland and fat body transcriptome of Panstrongylus lignarius (Hemiptera: Heteroptera), the main vector of Chagas disease in Peru.</title>
        <authorList>
            <person name="Nevoa J.C."/>
            <person name="Mendes M.T."/>
            <person name="da Silva M.V."/>
            <person name="Soares S.C."/>
            <person name="Oliveira C.J.F."/>
            <person name="Ribeiro J.M.C."/>
        </authorList>
    </citation>
    <scope>NUCLEOTIDE SEQUENCE</scope>
</reference>
<evidence type="ECO:0000256" key="1">
    <source>
        <dbReference type="SAM" id="SignalP"/>
    </source>
</evidence>
<dbReference type="EMBL" id="GFTR01000940">
    <property type="protein sequence ID" value="JAW15486.1"/>
    <property type="molecule type" value="Transcribed_RNA"/>
</dbReference>
<accession>A0A224XSJ3</accession>
<feature type="chain" id="PRO_5012262587" evidence="1">
    <location>
        <begin position="24"/>
        <end position="82"/>
    </location>
</feature>
<organism evidence="2">
    <name type="scientific">Panstrongylus lignarius</name>
    <dbReference type="NCBI Taxonomy" id="156445"/>
    <lineage>
        <taxon>Eukaryota</taxon>
        <taxon>Metazoa</taxon>
        <taxon>Ecdysozoa</taxon>
        <taxon>Arthropoda</taxon>
        <taxon>Hexapoda</taxon>
        <taxon>Insecta</taxon>
        <taxon>Pterygota</taxon>
        <taxon>Neoptera</taxon>
        <taxon>Paraneoptera</taxon>
        <taxon>Hemiptera</taxon>
        <taxon>Heteroptera</taxon>
        <taxon>Panheteroptera</taxon>
        <taxon>Cimicomorpha</taxon>
        <taxon>Reduviidae</taxon>
        <taxon>Triatominae</taxon>
        <taxon>Panstrongylus</taxon>
    </lineage>
</organism>
<proteinExistence type="predicted"/>
<feature type="signal peptide" evidence="1">
    <location>
        <begin position="1"/>
        <end position="23"/>
    </location>
</feature>